<dbReference type="Proteomes" id="UP000023152">
    <property type="component" value="Unassembled WGS sequence"/>
</dbReference>
<feature type="non-terminal residue" evidence="1">
    <location>
        <position position="207"/>
    </location>
</feature>
<keyword evidence="2" id="KW-1185">Reference proteome</keyword>
<proteinExistence type="predicted"/>
<accession>X6N0L2</accession>
<reference evidence="1 2" key="1">
    <citation type="journal article" date="2013" name="Curr. Biol.">
        <title>The Genome of the Foraminiferan Reticulomyxa filosa.</title>
        <authorList>
            <person name="Glockner G."/>
            <person name="Hulsmann N."/>
            <person name="Schleicher M."/>
            <person name="Noegel A.A."/>
            <person name="Eichinger L."/>
            <person name="Gallinger C."/>
            <person name="Pawlowski J."/>
            <person name="Sierra R."/>
            <person name="Euteneuer U."/>
            <person name="Pillet L."/>
            <person name="Moustafa A."/>
            <person name="Platzer M."/>
            <person name="Groth M."/>
            <person name="Szafranski K."/>
            <person name="Schliwa M."/>
        </authorList>
    </citation>
    <scope>NUCLEOTIDE SEQUENCE [LARGE SCALE GENOMIC DNA]</scope>
</reference>
<organism evidence="1 2">
    <name type="scientific">Reticulomyxa filosa</name>
    <dbReference type="NCBI Taxonomy" id="46433"/>
    <lineage>
        <taxon>Eukaryota</taxon>
        <taxon>Sar</taxon>
        <taxon>Rhizaria</taxon>
        <taxon>Retaria</taxon>
        <taxon>Foraminifera</taxon>
        <taxon>Monothalamids</taxon>
        <taxon>Reticulomyxidae</taxon>
        <taxon>Reticulomyxa</taxon>
    </lineage>
</organism>
<name>X6N0L2_RETFI</name>
<dbReference type="EMBL" id="ASPP01014316">
    <property type="protein sequence ID" value="ETO18857.1"/>
    <property type="molecule type" value="Genomic_DNA"/>
</dbReference>
<feature type="non-terminal residue" evidence="1">
    <location>
        <position position="1"/>
    </location>
</feature>
<evidence type="ECO:0000313" key="1">
    <source>
        <dbReference type="EMBL" id="ETO18857.1"/>
    </source>
</evidence>
<comment type="caution">
    <text evidence="1">The sequence shown here is derived from an EMBL/GenBank/DDBJ whole genome shotgun (WGS) entry which is preliminary data.</text>
</comment>
<dbReference type="AlphaFoldDB" id="X6N0L2"/>
<sequence length="207" mass="23750">PVSSSNVSPKRKGRIIIQTDRITEKQLEEIFEEYTRNSSIIDGKYPAVVFGDNDIDLMRPNGAEREYVGGLANVCGRFDRTICYGVLTTWYTLDNKEKIPPWGDFKTIMNEHFNELRIKYINNGHDVIIPSPSNEDLGHNLWGKNYFDTANGKKVQVIFHNLGAGIAQLPLRNLQYIQFKIDQLHNYSLGRLSTADIEEVTSILFYY</sequence>
<evidence type="ECO:0000313" key="2">
    <source>
        <dbReference type="Proteomes" id="UP000023152"/>
    </source>
</evidence>
<protein>
    <submittedName>
        <fullName evidence="1">Uncharacterized protein</fullName>
    </submittedName>
</protein>
<gene>
    <name evidence="1" type="ORF">RFI_18388</name>
</gene>